<feature type="domain" description="Laminin G" evidence="2">
    <location>
        <begin position="61"/>
        <end position="116"/>
    </location>
</feature>
<protein>
    <recommendedName>
        <fullName evidence="2">Laminin G domain-containing protein</fullName>
    </recommendedName>
</protein>
<proteinExistence type="predicted"/>
<dbReference type="InterPro" id="IPR013320">
    <property type="entry name" value="ConA-like_dom_sf"/>
</dbReference>
<dbReference type="PANTHER" id="PTHR46987">
    <property type="entry name" value="NEUROHYPOPHYSIAL HORMONES, N-TERMINAL DOMAIN CONTAINING PROTEIN"/>
    <property type="match status" value="1"/>
</dbReference>
<dbReference type="InterPro" id="IPR001791">
    <property type="entry name" value="Laminin_G"/>
</dbReference>
<dbReference type="EMBL" id="CAUJNA010003205">
    <property type="protein sequence ID" value="CAJ1395659.1"/>
    <property type="molecule type" value="Genomic_DNA"/>
</dbReference>
<comment type="caution">
    <text evidence="3">The sequence shown here is derived from an EMBL/GenBank/DDBJ whole genome shotgun (WGS) entry which is preliminary data.</text>
</comment>
<evidence type="ECO:0000256" key="1">
    <source>
        <dbReference type="SAM" id="MobiDB-lite"/>
    </source>
</evidence>
<sequence>MQWLGDDPPKLTPNPACIVCWTIDPDTQPSEDKAQFFRGVDGQPPRIALMRMGNVLTYEEYSANGGTGSTNTFTSDKKLNDESPHEVVIVRTNTRITLWIDGKPDSFIDSGSSPRDFQSGDLPDGKPNKLTQNAATTNEYLRRQVNKTTSYNKVDPFNGNWGLHGEVTNVRLYHAELSANQFPDSKQSCEETTTPAPVVCHSSCEKCDGGTEADCLSCKGLRFMHEKKCLEECPDGRFGHKESKSCMPCHESCATCSSEEAADCQSCPSGQFLHEGCKESCPDLFFADGDSICKPLAGAVVALKTQGDKAMLVYSNDTNCVKLVELAGDEQEDPSNIDDESKMWMVAGTSKNTASFRNVKTGLALQMPSSELSQLDNSGCATEINTCAVARPPKPIPGETSLWTDNQWGVYKCDKSSFGITSHGNSIISLSLEDRYLKAGKLLGLSNQVEPGSSLGQELRFEPLFVLPAVKSLRKTSGRCQNLITQSLQCSAAAGGQAIDDFADFTEQSTDPKFPPGCYYYQQEILAPKDKGYKDLPMTVSRLALNVFASSQGDYSRFADCSVKMPCLCVALGWSAQRLSGSAET</sequence>
<dbReference type="Gene3D" id="2.10.220.10">
    <property type="entry name" value="Hormone Receptor, Insulin-like Growth Factor Receptor 1, Chain A, domain 2"/>
    <property type="match status" value="1"/>
</dbReference>
<dbReference type="SUPFAM" id="SSF49899">
    <property type="entry name" value="Concanavalin A-like lectins/glucanases"/>
    <property type="match status" value="1"/>
</dbReference>
<dbReference type="AlphaFoldDB" id="A0AA36N7P0"/>
<dbReference type="PANTHER" id="PTHR46987:SF7">
    <property type="entry name" value="TNFR-CYS DOMAIN-CONTAINING PROTEIN"/>
    <property type="match status" value="1"/>
</dbReference>
<reference evidence="3" key="1">
    <citation type="submission" date="2023-08" db="EMBL/GenBank/DDBJ databases">
        <authorList>
            <person name="Chen Y."/>
            <person name="Shah S."/>
            <person name="Dougan E. K."/>
            <person name="Thang M."/>
            <person name="Chan C."/>
        </authorList>
    </citation>
    <scope>NUCLEOTIDE SEQUENCE</scope>
</reference>
<name>A0AA36N7P0_9DINO</name>
<evidence type="ECO:0000313" key="3">
    <source>
        <dbReference type="EMBL" id="CAJ1395659.1"/>
    </source>
</evidence>
<dbReference type="SUPFAM" id="SSF57184">
    <property type="entry name" value="Growth factor receptor domain"/>
    <property type="match status" value="1"/>
</dbReference>
<dbReference type="Pfam" id="PF02210">
    <property type="entry name" value="Laminin_G_2"/>
    <property type="match status" value="1"/>
</dbReference>
<dbReference type="Gene3D" id="2.60.120.200">
    <property type="match status" value="1"/>
</dbReference>
<evidence type="ECO:0000313" key="4">
    <source>
        <dbReference type="Proteomes" id="UP001178507"/>
    </source>
</evidence>
<accession>A0AA36N7P0</accession>
<dbReference type="InterPro" id="IPR009030">
    <property type="entry name" value="Growth_fac_rcpt_cys_sf"/>
</dbReference>
<gene>
    <name evidence="3" type="ORF">EVOR1521_LOCUS20041</name>
</gene>
<dbReference type="InterPro" id="IPR006212">
    <property type="entry name" value="Furin_repeat"/>
</dbReference>
<dbReference type="CDD" id="cd00064">
    <property type="entry name" value="FU"/>
    <property type="match status" value="2"/>
</dbReference>
<dbReference type="Proteomes" id="UP001178507">
    <property type="component" value="Unassembled WGS sequence"/>
</dbReference>
<organism evidence="3 4">
    <name type="scientific">Effrenium voratum</name>
    <dbReference type="NCBI Taxonomy" id="2562239"/>
    <lineage>
        <taxon>Eukaryota</taxon>
        <taxon>Sar</taxon>
        <taxon>Alveolata</taxon>
        <taxon>Dinophyceae</taxon>
        <taxon>Suessiales</taxon>
        <taxon>Symbiodiniaceae</taxon>
        <taxon>Effrenium</taxon>
    </lineage>
</organism>
<dbReference type="InterPro" id="IPR051514">
    <property type="entry name" value="R-spondin"/>
</dbReference>
<feature type="region of interest" description="Disordered" evidence="1">
    <location>
        <begin position="109"/>
        <end position="131"/>
    </location>
</feature>
<dbReference type="SMART" id="SM00261">
    <property type="entry name" value="FU"/>
    <property type="match status" value="2"/>
</dbReference>
<keyword evidence="4" id="KW-1185">Reference proteome</keyword>
<evidence type="ECO:0000259" key="2">
    <source>
        <dbReference type="Pfam" id="PF02210"/>
    </source>
</evidence>